<name>A3HWL7_9BACT</name>
<sequence length="381" mass="43109">MHKLLKPPFIFGLIFSILSCSQQHDKKEFTLEKIELKYAKGFQLFKGNGFWEIEVSQPWTGAEKSFRYLILEKGEEKPTGDFDAEIQLPVSKIVVTSTTHIPHLDMLNSSDKLIGFPDTDLISSKKTRALVDAGKVMDLGSGPSANPEMTIDTDAEWVMISTLGDDIRYLDLLKNAGVNPVINGEYVEQHPLGRAEWIKFTGVLLGNFEKASEIFEEVENDYFEAVNLTENIPDDKRPSVLSGVMYQDIWYAPGADSWGAKILQNAGGNYIFNDQKGSGSLQLNYEFVLDRAIDSEVWIGSSDFPSIKQMGEMEPRYIAFKAFKNGNIYSYTQKKGPTGGLEYFELGYMRPDLILKDLIKILHPDLIPGYELYFYQQLDEK</sequence>
<protein>
    <submittedName>
        <fullName evidence="2">Iron(III) ABC transporter, periplasmic iron-binding protein</fullName>
    </submittedName>
</protein>
<dbReference type="HOGENOM" id="CLU_025776_1_0_10"/>
<accession>A3HWL7</accession>
<dbReference type="OrthoDB" id="9812528at2"/>
<gene>
    <name evidence="2" type="ORF">ALPR1_18178</name>
</gene>
<dbReference type="Gene3D" id="3.40.50.1980">
    <property type="entry name" value="Nitrogenase molybdenum iron protein domain"/>
    <property type="match status" value="2"/>
</dbReference>
<dbReference type="EMBL" id="AAXU02000001">
    <property type="protein sequence ID" value="EAZ80990.1"/>
    <property type="molecule type" value="Genomic_DNA"/>
</dbReference>
<dbReference type="STRING" id="388413.ALPR1_18178"/>
<dbReference type="eggNOG" id="COG0614">
    <property type="taxonomic scope" value="Bacteria"/>
</dbReference>
<dbReference type="AlphaFoldDB" id="A3HWL7"/>
<dbReference type="PROSITE" id="PS51257">
    <property type="entry name" value="PROKAR_LIPOPROTEIN"/>
    <property type="match status" value="1"/>
</dbReference>
<dbReference type="PANTHER" id="PTHR30535">
    <property type="entry name" value="VITAMIN B12-BINDING PROTEIN"/>
    <property type="match status" value="1"/>
</dbReference>
<keyword evidence="3" id="KW-1185">Reference proteome</keyword>
<dbReference type="Proteomes" id="UP000003919">
    <property type="component" value="Unassembled WGS sequence"/>
</dbReference>
<dbReference type="PANTHER" id="PTHR30535:SF34">
    <property type="entry name" value="MOLYBDATE-BINDING PROTEIN MOLA"/>
    <property type="match status" value="1"/>
</dbReference>
<evidence type="ECO:0000313" key="3">
    <source>
        <dbReference type="Proteomes" id="UP000003919"/>
    </source>
</evidence>
<dbReference type="Pfam" id="PF01497">
    <property type="entry name" value="Peripla_BP_2"/>
    <property type="match status" value="1"/>
</dbReference>
<dbReference type="SUPFAM" id="SSF53807">
    <property type="entry name" value="Helical backbone' metal receptor"/>
    <property type="match status" value="1"/>
</dbReference>
<dbReference type="RefSeq" id="WP_008202627.1">
    <property type="nucleotide sequence ID" value="NZ_CM001023.1"/>
</dbReference>
<feature type="domain" description="Fe/B12 periplasmic-binding" evidence="1">
    <location>
        <begin position="92"/>
        <end position="366"/>
    </location>
</feature>
<evidence type="ECO:0000313" key="2">
    <source>
        <dbReference type="EMBL" id="EAZ80990.1"/>
    </source>
</evidence>
<dbReference type="InterPro" id="IPR050902">
    <property type="entry name" value="ABC_Transporter_SBP"/>
</dbReference>
<comment type="caution">
    <text evidence="2">The sequence shown here is derived from an EMBL/GenBank/DDBJ whole genome shotgun (WGS) entry which is preliminary data.</text>
</comment>
<dbReference type="PROSITE" id="PS50983">
    <property type="entry name" value="FE_B12_PBP"/>
    <property type="match status" value="1"/>
</dbReference>
<organism evidence="2 3">
    <name type="scientific">Algoriphagus machipongonensis</name>
    <dbReference type="NCBI Taxonomy" id="388413"/>
    <lineage>
        <taxon>Bacteria</taxon>
        <taxon>Pseudomonadati</taxon>
        <taxon>Bacteroidota</taxon>
        <taxon>Cytophagia</taxon>
        <taxon>Cytophagales</taxon>
        <taxon>Cyclobacteriaceae</taxon>
        <taxon>Algoriphagus</taxon>
    </lineage>
</organism>
<dbReference type="GO" id="GO:0071281">
    <property type="term" value="P:cellular response to iron ion"/>
    <property type="evidence" value="ECO:0007669"/>
    <property type="project" value="TreeGrafter"/>
</dbReference>
<reference evidence="2 3" key="1">
    <citation type="journal article" date="2011" name="J. Bacteriol.">
        <title>Complete genome sequence of Algoriphagus sp. PR1, bacterial prey of a colony-forming choanoflagellate.</title>
        <authorList>
            <person name="Alegado R.A."/>
            <person name="Ferriera S."/>
            <person name="Nusbaum C."/>
            <person name="Young S.K."/>
            <person name="Zeng Q."/>
            <person name="Imamovic A."/>
            <person name="Fairclough S.R."/>
            <person name="King N."/>
        </authorList>
    </citation>
    <scope>NUCLEOTIDE SEQUENCE [LARGE SCALE GENOMIC DNA]</scope>
    <source>
        <strain evidence="2 3">PR1</strain>
    </source>
</reference>
<evidence type="ECO:0000259" key="1">
    <source>
        <dbReference type="PROSITE" id="PS50983"/>
    </source>
</evidence>
<proteinExistence type="predicted"/>
<dbReference type="InterPro" id="IPR002491">
    <property type="entry name" value="ABC_transptr_periplasmic_BD"/>
</dbReference>